<name>A0A167FJ15_9BACL</name>
<dbReference type="SUPFAM" id="SSF55874">
    <property type="entry name" value="ATPase domain of HSP90 chaperone/DNA topoisomerase II/histidine kinase"/>
    <property type="match status" value="1"/>
</dbReference>
<dbReference type="Pfam" id="PF00672">
    <property type="entry name" value="HAMP"/>
    <property type="match status" value="1"/>
</dbReference>
<dbReference type="InterPro" id="IPR050640">
    <property type="entry name" value="Bact_2-comp_sensor_kinase"/>
</dbReference>
<dbReference type="Gene3D" id="1.10.8.500">
    <property type="entry name" value="HAMP domain in histidine kinase"/>
    <property type="match status" value="1"/>
</dbReference>
<gene>
    <name evidence="14" type="ORF">PNBC_04195</name>
</gene>
<dbReference type="InterPro" id="IPR003594">
    <property type="entry name" value="HATPase_dom"/>
</dbReference>
<evidence type="ECO:0000256" key="7">
    <source>
        <dbReference type="ARBA" id="ARBA00022777"/>
    </source>
</evidence>
<dbReference type="InterPro" id="IPR010559">
    <property type="entry name" value="Sig_transdc_His_kin_internal"/>
</dbReference>
<dbReference type="RefSeq" id="WP_068655477.1">
    <property type="nucleotide sequence ID" value="NZ_CP017770.1"/>
</dbReference>
<evidence type="ECO:0000256" key="12">
    <source>
        <dbReference type="SAM" id="Phobius"/>
    </source>
</evidence>
<evidence type="ECO:0000259" key="13">
    <source>
        <dbReference type="PROSITE" id="PS50885"/>
    </source>
</evidence>
<keyword evidence="9 12" id="KW-1133">Transmembrane helix</keyword>
<keyword evidence="10" id="KW-0902">Two-component regulatory system</keyword>
<keyword evidence="8" id="KW-0067">ATP-binding</keyword>
<protein>
    <submittedName>
        <fullName evidence="14">Histidine kinase</fullName>
    </submittedName>
</protein>
<dbReference type="GO" id="GO:0005886">
    <property type="term" value="C:plasma membrane"/>
    <property type="evidence" value="ECO:0007669"/>
    <property type="project" value="UniProtKB-SubCell"/>
</dbReference>
<dbReference type="Gene3D" id="3.30.450.20">
    <property type="entry name" value="PAS domain"/>
    <property type="match status" value="1"/>
</dbReference>
<reference evidence="14 15" key="1">
    <citation type="submission" date="2016-02" db="EMBL/GenBank/DDBJ databases">
        <title>Paenibacillus sp. LPB0068, isolated from Crassostrea gigas.</title>
        <authorList>
            <person name="Shin S.-K."/>
            <person name="Yi H."/>
        </authorList>
    </citation>
    <scope>NUCLEOTIDE SEQUENCE [LARGE SCALE GENOMIC DNA]</scope>
    <source>
        <strain evidence="14 15">LPB0068</strain>
    </source>
</reference>
<feature type="transmembrane region" description="Helical" evidence="12">
    <location>
        <begin position="303"/>
        <end position="322"/>
    </location>
</feature>
<dbReference type="Proteomes" id="UP000077134">
    <property type="component" value="Unassembled WGS sequence"/>
</dbReference>
<keyword evidence="6" id="KW-0547">Nucleotide-binding</keyword>
<dbReference type="KEGG" id="pcx:LPB68_20545"/>
<dbReference type="GO" id="GO:0005524">
    <property type="term" value="F:ATP binding"/>
    <property type="evidence" value="ECO:0007669"/>
    <property type="project" value="UniProtKB-KW"/>
</dbReference>
<evidence type="ECO:0000313" key="14">
    <source>
        <dbReference type="EMBL" id="OAB76608.1"/>
    </source>
</evidence>
<dbReference type="InterPro" id="IPR036890">
    <property type="entry name" value="HATPase_C_sf"/>
</dbReference>
<evidence type="ECO:0000313" key="15">
    <source>
        <dbReference type="Proteomes" id="UP000077134"/>
    </source>
</evidence>
<comment type="subcellular location">
    <subcellularLocation>
        <location evidence="1">Cell membrane</location>
        <topology evidence="1">Multi-pass membrane protein</topology>
    </subcellularLocation>
</comment>
<feature type="domain" description="HAMP" evidence="13">
    <location>
        <begin position="323"/>
        <end position="375"/>
    </location>
</feature>
<evidence type="ECO:0000256" key="11">
    <source>
        <dbReference type="ARBA" id="ARBA00023136"/>
    </source>
</evidence>
<keyword evidence="3" id="KW-0597">Phosphoprotein</keyword>
<keyword evidence="15" id="KW-1185">Reference proteome</keyword>
<organism evidence="14 15">
    <name type="scientific">Paenibacillus crassostreae</name>
    <dbReference type="NCBI Taxonomy" id="1763538"/>
    <lineage>
        <taxon>Bacteria</taxon>
        <taxon>Bacillati</taxon>
        <taxon>Bacillota</taxon>
        <taxon>Bacilli</taxon>
        <taxon>Bacillales</taxon>
        <taxon>Paenibacillaceae</taxon>
        <taxon>Paenibacillus</taxon>
    </lineage>
</organism>
<evidence type="ECO:0000256" key="10">
    <source>
        <dbReference type="ARBA" id="ARBA00023012"/>
    </source>
</evidence>
<sequence>MLHWLKIWIPRSIRHKLIIASITCIVVPAVLTLFIYNSLTQEAVKQQALSNAEDSLELVNNSVSNLFNNMLSTMNYIQVNSGMTTYFKQVSSGHVVGSPYMKFMDSNRILEQLDSLTVVGVKSYVTVLLTNGMYYMNYSVSDYNPRDLLKEPWFKNLQELEGLQSYWVGVEPTAFQYDAFDHPYQISVARTLRLANSEIYGYVVVTVMEDQISSILGNLSAGSEIQLIDHTGHIISKQDHKDIGTKFNYLDPSIEQKSSSILNLKEGHFLLSQQQIPYAGWFLVLMQPYNEAIVNISSIFNRVFIFQISSFVIFLILLIYLVRTFTQPLVTLGKVTSAVQRGNLQLRSGVRGNDEIGHLGIMFDQMLDRVKEMIAEVSVTQRRKRKAELRMLQAQINPHFLFNVLNSIRMKVLKRGDPESALMITSLSTLLRMTISREEDEIHLHEEIELVTHYLRLMNMRQKEEVTLVLDIAPEAFMIKVPRLFLQPIVENAMIHGLSQRAGTISITAEIYQCNLILSVQDNGMGMDSLTIQRIISKWVSSGIDIQTKREDQGSFSGMGLQNVVERMRILFGDGFDITVNSKQGVGTDIILIIPYLGGEQDVQSHVGR</sequence>
<evidence type="ECO:0000256" key="4">
    <source>
        <dbReference type="ARBA" id="ARBA00022679"/>
    </source>
</evidence>
<comment type="caution">
    <text evidence="14">The sequence shown here is derived from an EMBL/GenBank/DDBJ whole genome shotgun (WGS) entry which is preliminary data.</text>
</comment>
<dbReference type="InterPro" id="IPR003660">
    <property type="entry name" value="HAMP_dom"/>
</dbReference>
<dbReference type="PANTHER" id="PTHR34220">
    <property type="entry name" value="SENSOR HISTIDINE KINASE YPDA"/>
    <property type="match status" value="1"/>
</dbReference>
<dbReference type="Pfam" id="PF02743">
    <property type="entry name" value="dCache_1"/>
    <property type="match status" value="1"/>
</dbReference>
<keyword evidence="2" id="KW-1003">Cell membrane</keyword>
<dbReference type="SMART" id="SM00304">
    <property type="entry name" value="HAMP"/>
    <property type="match status" value="1"/>
</dbReference>
<evidence type="ECO:0000256" key="9">
    <source>
        <dbReference type="ARBA" id="ARBA00022989"/>
    </source>
</evidence>
<dbReference type="SUPFAM" id="SSF158472">
    <property type="entry name" value="HAMP domain-like"/>
    <property type="match status" value="1"/>
</dbReference>
<evidence type="ECO:0000256" key="8">
    <source>
        <dbReference type="ARBA" id="ARBA00022840"/>
    </source>
</evidence>
<dbReference type="STRING" id="1763538.LPB68_20545"/>
<dbReference type="Pfam" id="PF02518">
    <property type="entry name" value="HATPase_c"/>
    <property type="match status" value="1"/>
</dbReference>
<proteinExistence type="predicted"/>
<dbReference type="Pfam" id="PF06580">
    <property type="entry name" value="His_kinase"/>
    <property type="match status" value="1"/>
</dbReference>
<dbReference type="AlphaFoldDB" id="A0A167FJ15"/>
<evidence type="ECO:0000256" key="2">
    <source>
        <dbReference type="ARBA" id="ARBA00022475"/>
    </source>
</evidence>
<dbReference type="OrthoDB" id="9776552at2"/>
<dbReference type="InterPro" id="IPR033479">
    <property type="entry name" value="dCache_1"/>
</dbReference>
<keyword evidence="5 12" id="KW-0812">Transmembrane</keyword>
<dbReference type="PANTHER" id="PTHR34220:SF11">
    <property type="entry name" value="SENSOR PROTEIN KINASE HPTS"/>
    <property type="match status" value="1"/>
</dbReference>
<dbReference type="Gene3D" id="3.30.565.10">
    <property type="entry name" value="Histidine kinase-like ATPase, C-terminal domain"/>
    <property type="match status" value="1"/>
</dbReference>
<evidence type="ECO:0000256" key="5">
    <source>
        <dbReference type="ARBA" id="ARBA00022692"/>
    </source>
</evidence>
<dbReference type="EMBL" id="LSFN01000005">
    <property type="protein sequence ID" value="OAB76608.1"/>
    <property type="molecule type" value="Genomic_DNA"/>
</dbReference>
<evidence type="ECO:0000256" key="3">
    <source>
        <dbReference type="ARBA" id="ARBA00022553"/>
    </source>
</evidence>
<keyword evidence="4" id="KW-0808">Transferase</keyword>
<keyword evidence="11 12" id="KW-0472">Membrane</keyword>
<feature type="transmembrane region" description="Helical" evidence="12">
    <location>
        <begin position="17"/>
        <end position="36"/>
    </location>
</feature>
<dbReference type="PROSITE" id="PS50885">
    <property type="entry name" value="HAMP"/>
    <property type="match status" value="1"/>
</dbReference>
<evidence type="ECO:0000256" key="1">
    <source>
        <dbReference type="ARBA" id="ARBA00004651"/>
    </source>
</evidence>
<dbReference type="GO" id="GO:0000155">
    <property type="term" value="F:phosphorelay sensor kinase activity"/>
    <property type="evidence" value="ECO:0007669"/>
    <property type="project" value="InterPro"/>
</dbReference>
<dbReference type="CDD" id="cd06225">
    <property type="entry name" value="HAMP"/>
    <property type="match status" value="1"/>
</dbReference>
<keyword evidence="7 14" id="KW-0418">Kinase</keyword>
<evidence type="ECO:0000256" key="6">
    <source>
        <dbReference type="ARBA" id="ARBA00022741"/>
    </source>
</evidence>
<accession>A0A167FJ15</accession>